<dbReference type="EMBL" id="AZIL01000517">
    <property type="protein sequence ID" value="EWM27216.1"/>
    <property type="molecule type" value="Genomic_DNA"/>
</dbReference>
<comment type="caution">
    <text evidence="10">The sequence shown here is derived from an EMBL/GenBank/DDBJ whole genome shotgun (WGS) entry which is preliminary data.</text>
</comment>
<dbReference type="GO" id="GO:0000179">
    <property type="term" value="F:rRNA (adenine-N6,N6-)-dimethyltransferase activity"/>
    <property type="evidence" value="ECO:0007669"/>
    <property type="project" value="UniProtKB-UniRule"/>
</dbReference>
<feature type="compositionally biased region" description="Pro residues" evidence="8">
    <location>
        <begin position="133"/>
        <end position="142"/>
    </location>
</feature>
<keyword evidence="3 6" id="KW-0808">Transferase</keyword>
<comment type="similarity">
    <text evidence="6 7">Belongs to the class I-like SAM-binding methyltransferase superfamily. rRNA adenine N(6)-methyltransferase family.</text>
</comment>
<feature type="compositionally biased region" description="Polar residues" evidence="8">
    <location>
        <begin position="111"/>
        <end position="127"/>
    </location>
</feature>
<dbReference type="PROSITE" id="PS01131">
    <property type="entry name" value="RRNA_A_DIMETH"/>
    <property type="match status" value="1"/>
</dbReference>
<dbReference type="InterPro" id="IPR020598">
    <property type="entry name" value="rRNA_Ade_methylase_Trfase_N"/>
</dbReference>
<feature type="binding site" evidence="6">
    <location>
        <position position="156"/>
    </location>
    <ligand>
        <name>S-adenosyl-L-methionine</name>
        <dbReference type="ChEBI" id="CHEBI:59789"/>
    </ligand>
</feature>
<dbReference type="InterPro" id="IPR029063">
    <property type="entry name" value="SAM-dependent_MTases_sf"/>
</dbReference>
<evidence type="ECO:0000259" key="9">
    <source>
        <dbReference type="SMART" id="SM00650"/>
    </source>
</evidence>
<evidence type="ECO:0000256" key="1">
    <source>
        <dbReference type="ARBA" id="ARBA00022552"/>
    </source>
</evidence>
<dbReference type="PANTHER" id="PTHR11727">
    <property type="entry name" value="DIMETHYLADENOSINE TRANSFERASE"/>
    <property type="match status" value="1"/>
</dbReference>
<evidence type="ECO:0000256" key="8">
    <source>
        <dbReference type="SAM" id="MobiDB-lite"/>
    </source>
</evidence>
<accession>W7U2X3</accession>
<evidence type="ECO:0000256" key="3">
    <source>
        <dbReference type="ARBA" id="ARBA00022679"/>
    </source>
</evidence>
<keyword evidence="5 6" id="KW-0694">RNA-binding</keyword>
<dbReference type="InterPro" id="IPR001737">
    <property type="entry name" value="KsgA/Erm"/>
</dbReference>
<gene>
    <name evidence="10" type="ORF">Naga_100010g29</name>
</gene>
<dbReference type="SUPFAM" id="SSF53335">
    <property type="entry name" value="S-adenosyl-L-methionine-dependent methyltransferases"/>
    <property type="match status" value="1"/>
</dbReference>
<dbReference type="Gene3D" id="1.10.8.100">
    <property type="entry name" value="Ribosomal RNA adenine dimethylase-like, domain 2"/>
    <property type="match status" value="1"/>
</dbReference>
<feature type="binding site" evidence="6">
    <location>
        <position position="185"/>
    </location>
    <ligand>
        <name>S-adenosyl-L-methionine</name>
        <dbReference type="ChEBI" id="CHEBI:59789"/>
    </ligand>
</feature>
<feature type="binding site" evidence="6">
    <location>
        <position position="228"/>
    </location>
    <ligand>
        <name>S-adenosyl-L-methionine</name>
        <dbReference type="ChEBI" id="CHEBI:59789"/>
    </ligand>
</feature>
<dbReference type="Proteomes" id="UP000019335">
    <property type="component" value="Chromosome 7"/>
</dbReference>
<dbReference type="NCBIfam" id="TIGR00755">
    <property type="entry name" value="ksgA"/>
    <property type="match status" value="1"/>
</dbReference>
<feature type="domain" description="Ribosomal RNA adenine methylase transferase N-terminal" evidence="9">
    <location>
        <begin position="167"/>
        <end position="335"/>
    </location>
</feature>
<keyword evidence="11" id="KW-1185">Reference proteome</keyword>
<dbReference type="PANTHER" id="PTHR11727:SF18">
    <property type="entry name" value="RRNA ADENINE N(6)-METHYLTRANSFERASE"/>
    <property type="match status" value="1"/>
</dbReference>
<evidence type="ECO:0000313" key="11">
    <source>
        <dbReference type="Proteomes" id="UP000019335"/>
    </source>
</evidence>
<dbReference type="InterPro" id="IPR023165">
    <property type="entry name" value="rRNA_Ade_diMease-like_C"/>
</dbReference>
<dbReference type="PROSITE" id="PS51689">
    <property type="entry name" value="SAM_RNA_A_N6_MT"/>
    <property type="match status" value="1"/>
</dbReference>
<evidence type="ECO:0000313" key="10">
    <source>
        <dbReference type="EMBL" id="EWM27216.1"/>
    </source>
</evidence>
<keyword evidence="4 6" id="KW-0949">S-adenosyl-L-methionine</keyword>
<sequence>MMAAPSRLPRRVASLSWGATMSAILAAAATFWTQKAVGATYSAKWNNINRPRIMRECFLLPKCIARGDPRCSPPGLTVFTGLKRGHDYSNNYPCLTNETIVCEDKLKSSWSSVDGGNGSPSPTTASASGLAPPTDPTRPPTLPSQEFRPKQSLGQNFLSDQNYVLKIVQSLVDKSPGGRRVVELGPGPGALTRVLHRRYPDMLAVEIDPRAVALLNEALPSLNVVQSDVLQVDWTALAELRGGPLSVIGNLPYHITSQILFCLLDNHRTVRQAVVTMQLEVAQRIVAPTRCKDYGILSVLFQLYTRPRINFKLPPTVFYPQPKVTSALVTLDFLQPVHGQPIFDVEPGALKQVLNLSFQQRRKMLRQSLKGLLASRGLTLDEEWATKRPEELEPAQFVELTRLLFGSATEKHHKGSEDNIESEERHLKQEQTRVWRRARHGGFDETDEGDENDN</sequence>
<evidence type="ECO:0000256" key="2">
    <source>
        <dbReference type="ARBA" id="ARBA00022603"/>
    </source>
</evidence>
<evidence type="ECO:0000256" key="7">
    <source>
        <dbReference type="RuleBase" id="RU362106"/>
    </source>
</evidence>
<dbReference type="InterPro" id="IPR011530">
    <property type="entry name" value="rRNA_adenine_dimethylase"/>
</dbReference>
<dbReference type="CDD" id="cd02440">
    <property type="entry name" value="AdoMet_MTases"/>
    <property type="match status" value="1"/>
</dbReference>
<feature type="compositionally biased region" description="Basic and acidic residues" evidence="8">
    <location>
        <begin position="422"/>
        <end position="433"/>
    </location>
</feature>
<name>W7U2X3_9STRA</name>
<dbReference type="EC" id="2.1.1.-" evidence="7"/>
<feature type="binding site" evidence="6">
    <location>
        <position position="206"/>
    </location>
    <ligand>
        <name>S-adenosyl-L-methionine</name>
        <dbReference type="ChEBI" id="CHEBI:59789"/>
    </ligand>
</feature>
<feature type="binding site" evidence="6">
    <location>
        <position position="250"/>
    </location>
    <ligand>
        <name>S-adenosyl-L-methionine</name>
        <dbReference type="ChEBI" id="CHEBI:59789"/>
    </ligand>
</feature>
<organism evidence="10 11">
    <name type="scientific">Nannochloropsis gaditana</name>
    <dbReference type="NCBI Taxonomy" id="72520"/>
    <lineage>
        <taxon>Eukaryota</taxon>
        <taxon>Sar</taxon>
        <taxon>Stramenopiles</taxon>
        <taxon>Ochrophyta</taxon>
        <taxon>Eustigmatophyceae</taxon>
        <taxon>Eustigmatales</taxon>
        <taxon>Monodopsidaceae</taxon>
        <taxon>Nannochloropsis</taxon>
    </lineage>
</organism>
<dbReference type="Pfam" id="PF00398">
    <property type="entry name" value="RrnaAD"/>
    <property type="match status" value="1"/>
</dbReference>
<proteinExistence type="inferred from homology"/>
<feature type="compositionally biased region" description="Acidic residues" evidence="8">
    <location>
        <begin position="444"/>
        <end position="454"/>
    </location>
</feature>
<dbReference type="GO" id="GO:0003723">
    <property type="term" value="F:RNA binding"/>
    <property type="evidence" value="ECO:0007669"/>
    <property type="project" value="UniProtKB-UniRule"/>
</dbReference>
<feature type="binding site" evidence="6">
    <location>
        <position position="158"/>
    </location>
    <ligand>
        <name>S-adenosyl-L-methionine</name>
        <dbReference type="ChEBI" id="CHEBI:59789"/>
    </ligand>
</feature>
<evidence type="ECO:0000256" key="6">
    <source>
        <dbReference type="PROSITE-ProRule" id="PRU01026"/>
    </source>
</evidence>
<dbReference type="SMART" id="SM00650">
    <property type="entry name" value="rADc"/>
    <property type="match status" value="1"/>
</dbReference>
<reference evidence="10 11" key="1">
    <citation type="journal article" date="2014" name="Mol. Plant">
        <title>Chromosome Scale Genome Assembly and Transcriptome Profiling of Nannochloropsis gaditana in Nitrogen Depletion.</title>
        <authorList>
            <person name="Corteggiani Carpinelli E."/>
            <person name="Telatin A."/>
            <person name="Vitulo N."/>
            <person name="Forcato C."/>
            <person name="D'Angelo M."/>
            <person name="Schiavon R."/>
            <person name="Vezzi A."/>
            <person name="Giacometti G.M."/>
            <person name="Morosinotto T."/>
            <person name="Valle G."/>
        </authorList>
    </citation>
    <scope>NUCLEOTIDE SEQUENCE [LARGE SCALE GENOMIC DNA]</scope>
    <source>
        <strain evidence="10 11">B-31</strain>
    </source>
</reference>
<keyword evidence="1 7" id="KW-0698">rRNA processing</keyword>
<dbReference type="HAMAP" id="MF_00607">
    <property type="entry name" value="16SrRNA_methyltr_A"/>
    <property type="match status" value="1"/>
</dbReference>
<evidence type="ECO:0000256" key="4">
    <source>
        <dbReference type="ARBA" id="ARBA00022691"/>
    </source>
</evidence>
<dbReference type="OrthoDB" id="74991at2759"/>
<dbReference type="Gene3D" id="3.40.50.150">
    <property type="entry name" value="Vaccinia Virus protein VP39"/>
    <property type="match status" value="1"/>
</dbReference>
<dbReference type="InterPro" id="IPR020596">
    <property type="entry name" value="rRNA_Ade_Mease_Trfase_CS"/>
</dbReference>
<dbReference type="AlphaFoldDB" id="W7U2X3"/>
<protein>
    <recommendedName>
        <fullName evidence="7">rRNA adenine N(6)-methyltransferase</fullName>
        <ecNumber evidence="7">2.1.1.-</ecNumber>
    </recommendedName>
</protein>
<evidence type="ECO:0000256" key="5">
    <source>
        <dbReference type="ARBA" id="ARBA00022884"/>
    </source>
</evidence>
<feature type="region of interest" description="Disordered" evidence="8">
    <location>
        <begin position="409"/>
        <end position="454"/>
    </location>
</feature>
<keyword evidence="2 6" id="KW-0489">Methyltransferase</keyword>
<feature type="region of interest" description="Disordered" evidence="8">
    <location>
        <begin position="111"/>
        <end position="148"/>
    </location>
</feature>